<comment type="caution">
    <text evidence="5">The sequence shown here is derived from an EMBL/GenBank/DDBJ whole genome shotgun (WGS) entry which is preliminary data.</text>
</comment>
<keyword evidence="4" id="KW-0503">Monooxygenase</keyword>
<dbReference type="InterPro" id="IPR036661">
    <property type="entry name" value="Luciferase-like_sf"/>
</dbReference>
<evidence type="ECO:0000256" key="4">
    <source>
        <dbReference type="ARBA" id="ARBA00023033"/>
    </source>
</evidence>
<dbReference type="RefSeq" id="WP_142616928.1">
    <property type="nucleotide sequence ID" value="NZ_VIRM01000004.1"/>
</dbReference>
<accession>A0A544Z286</accession>
<protein>
    <submittedName>
        <fullName evidence="5">LLM class flavin-dependent oxidoreductase</fullName>
    </submittedName>
</protein>
<keyword evidence="1" id="KW-0285">Flavoprotein</keyword>
<sequence length="348" mass="34886">MSPVIQLALAVGEPAAPPAAGPARGPVPVPLTGAAAVAAAAREAGIAAIRLLDGVAAGHVLDPTVVAAYLAGLHDGLHDGLHAGLGYIAEVPTTHNAPYNTARRVLSLDRATGGLAGVALRAGGSDEVSQATAPGPHAAGPAARWSEYAHVLTRLWESFPRAALIGDQEAGVVVDDALVRPVDHEGAFYRVAGPLDGPSSAQGRPVVVADLGDPDVLDVTAVARSADVVVAGRERAAGADAALTEALRRAGRSRKEVALLGRVEIAGDDLGPGDAATAATLAGELRDWAREHRLDGFELVPTGGADAVIAAIRALTPLLTDTAGSPASPRPLTLRAALSLPDPAAVAA</sequence>
<proteinExistence type="predicted"/>
<dbReference type="InterPro" id="IPR051260">
    <property type="entry name" value="Diverse_substr_monoxygenases"/>
</dbReference>
<dbReference type="Gene3D" id="3.20.20.30">
    <property type="entry name" value="Luciferase-like domain"/>
    <property type="match status" value="1"/>
</dbReference>
<gene>
    <name evidence="5" type="ORF">FLX08_04585</name>
</gene>
<dbReference type="SUPFAM" id="SSF51679">
    <property type="entry name" value="Bacterial luciferase-like"/>
    <property type="match status" value="1"/>
</dbReference>
<name>A0A544Z286_9ACTN</name>
<dbReference type="GO" id="GO:0004497">
    <property type="term" value="F:monooxygenase activity"/>
    <property type="evidence" value="ECO:0007669"/>
    <property type="project" value="UniProtKB-KW"/>
</dbReference>
<reference evidence="5 6" key="1">
    <citation type="submission" date="2019-07" db="EMBL/GenBank/DDBJ databases">
        <title>Microbispora hainanensis DSM 45428.</title>
        <authorList>
            <person name="Thawai C."/>
        </authorList>
    </citation>
    <scope>NUCLEOTIDE SEQUENCE [LARGE SCALE GENOMIC DNA]</scope>
    <source>
        <strain evidence="5 6">DSM 45428</strain>
    </source>
</reference>
<dbReference type="PANTHER" id="PTHR30011:SF16">
    <property type="entry name" value="C2H2 FINGER DOMAIN TRANSCRIPTION FACTOR (EUROFUNG)-RELATED"/>
    <property type="match status" value="1"/>
</dbReference>
<dbReference type="EMBL" id="VIRM01000004">
    <property type="protein sequence ID" value="TQS23169.1"/>
    <property type="molecule type" value="Genomic_DNA"/>
</dbReference>
<dbReference type="GO" id="GO:0016705">
    <property type="term" value="F:oxidoreductase activity, acting on paired donors, with incorporation or reduction of molecular oxygen"/>
    <property type="evidence" value="ECO:0007669"/>
    <property type="project" value="InterPro"/>
</dbReference>
<dbReference type="AlphaFoldDB" id="A0A544Z286"/>
<evidence type="ECO:0000256" key="2">
    <source>
        <dbReference type="ARBA" id="ARBA00022643"/>
    </source>
</evidence>
<evidence type="ECO:0000313" key="6">
    <source>
        <dbReference type="Proteomes" id="UP000316541"/>
    </source>
</evidence>
<evidence type="ECO:0000313" key="5">
    <source>
        <dbReference type="EMBL" id="TQS23169.1"/>
    </source>
</evidence>
<keyword evidence="2" id="KW-0288">FMN</keyword>
<organism evidence="5 6">
    <name type="scientific">Microbispora hainanensis</name>
    <dbReference type="NCBI Taxonomy" id="568844"/>
    <lineage>
        <taxon>Bacteria</taxon>
        <taxon>Bacillati</taxon>
        <taxon>Actinomycetota</taxon>
        <taxon>Actinomycetes</taxon>
        <taxon>Streptosporangiales</taxon>
        <taxon>Streptosporangiaceae</taxon>
        <taxon>Microbispora</taxon>
    </lineage>
</organism>
<evidence type="ECO:0000256" key="3">
    <source>
        <dbReference type="ARBA" id="ARBA00023002"/>
    </source>
</evidence>
<evidence type="ECO:0000256" key="1">
    <source>
        <dbReference type="ARBA" id="ARBA00022630"/>
    </source>
</evidence>
<dbReference type="Proteomes" id="UP000316541">
    <property type="component" value="Unassembled WGS sequence"/>
</dbReference>
<dbReference type="PANTHER" id="PTHR30011">
    <property type="entry name" value="ALKANESULFONATE MONOOXYGENASE-RELATED"/>
    <property type="match status" value="1"/>
</dbReference>
<keyword evidence="3" id="KW-0560">Oxidoreductase</keyword>